<dbReference type="InterPro" id="IPR001981">
    <property type="entry name" value="Colipase"/>
</dbReference>
<protein>
    <recommendedName>
        <fullName evidence="4">Dickkopf N-terminal cysteine-rich domain-containing protein</fullName>
    </recommendedName>
</protein>
<dbReference type="AlphaFoldDB" id="A0A3M6UHY9"/>
<feature type="signal peptide" evidence="1">
    <location>
        <begin position="1"/>
        <end position="16"/>
    </location>
</feature>
<dbReference type="PROSITE" id="PS51257">
    <property type="entry name" value="PROKAR_LIPOPROTEIN"/>
    <property type="match status" value="1"/>
</dbReference>
<organism evidence="2 3">
    <name type="scientific">Pocillopora damicornis</name>
    <name type="common">Cauliflower coral</name>
    <name type="synonym">Millepora damicornis</name>
    <dbReference type="NCBI Taxonomy" id="46731"/>
    <lineage>
        <taxon>Eukaryota</taxon>
        <taxon>Metazoa</taxon>
        <taxon>Cnidaria</taxon>
        <taxon>Anthozoa</taxon>
        <taxon>Hexacorallia</taxon>
        <taxon>Scleractinia</taxon>
        <taxon>Astrocoeniina</taxon>
        <taxon>Pocilloporidae</taxon>
        <taxon>Pocillopora</taxon>
    </lineage>
</organism>
<dbReference type="PANTHER" id="PTHR10041">
    <property type="entry name" value="COLIPASE"/>
    <property type="match status" value="1"/>
</dbReference>
<name>A0A3M6UHY9_POCDA</name>
<dbReference type="Proteomes" id="UP000275408">
    <property type="component" value="Unassembled WGS sequence"/>
</dbReference>
<reference evidence="2 3" key="1">
    <citation type="journal article" date="2018" name="Sci. Rep.">
        <title>Comparative analysis of the Pocillopora damicornis genome highlights role of immune system in coral evolution.</title>
        <authorList>
            <person name="Cunning R."/>
            <person name="Bay R.A."/>
            <person name="Gillette P."/>
            <person name="Baker A.C."/>
            <person name="Traylor-Knowles N."/>
        </authorList>
    </citation>
    <scope>NUCLEOTIDE SEQUENCE [LARGE SCALE GENOMIC DNA]</scope>
    <source>
        <strain evidence="2">RSMAS</strain>
        <tissue evidence="2">Whole animal</tissue>
    </source>
</reference>
<gene>
    <name evidence="2" type="ORF">pdam_00015261</name>
</gene>
<dbReference type="GO" id="GO:0008047">
    <property type="term" value="F:enzyme activator activity"/>
    <property type="evidence" value="ECO:0007669"/>
    <property type="project" value="InterPro"/>
</dbReference>
<keyword evidence="1" id="KW-0732">Signal</keyword>
<dbReference type="GO" id="GO:0016042">
    <property type="term" value="P:lipid catabolic process"/>
    <property type="evidence" value="ECO:0007669"/>
    <property type="project" value="InterPro"/>
</dbReference>
<evidence type="ECO:0000313" key="3">
    <source>
        <dbReference type="Proteomes" id="UP000275408"/>
    </source>
</evidence>
<evidence type="ECO:0000256" key="1">
    <source>
        <dbReference type="SAM" id="SignalP"/>
    </source>
</evidence>
<dbReference type="PANTHER" id="PTHR10041:SF5">
    <property type="entry name" value="LEUCINE-RICH COLIPASE-LIKE PROTEIN 1"/>
    <property type="match status" value="1"/>
</dbReference>
<evidence type="ECO:0008006" key="4">
    <source>
        <dbReference type="Google" id="ProtNLM"/>
    </source>
</evidence>
<comment type="caution">
    <text evidence="2">The sequence shown here is derived from an EMBL/GenBank/DDBJ whole genome shotgun (WGS) entry which is preliminary data.</text>
</comment>
<proteinExistence type="predicted"/>
<accession>A0A3M6UHY9</accession>
<dbReference type="EMBL" id="RCHS01001480">
    <property type="protein sequence ID" value="RMX53282.1"/>
    <property type="molecule type" value="Genomic_DNA"/>
</dbReference>
<feature type="chain" id="PRO_5017947216" description="Dickkopf N-terminal cysteine-rich domain-containing protein" evidence="1">
    <location>
        <begin position="17"/>
        <end position="300"/>
    </location>
</feature>
<sequence>MKIFILLSLSVTLTLGCSNLPELAACNREGGDCSCQTGLSCVLTKKLIYQGQMTDVKQCMPEGMEIEVETVDLDEEGAVTHMKKKRFLFNGLLKRCTTQTDCGEDQCCLFNKRCAPKLRKYFTCYLTHLHKCGCLDGLVCTETASFTIPLTGIRGCGNLPKLAACNIAAGGGDCSCQAGLSCMLTKNMIYNGQVIPVKQCMPEGMDIEVEEVDLDNQSADEPMRTKRFLFNRCSSEAECQDNYCCAFGKRCAPKLGEFFTCYLVQKHNCGCGNGMTCKVTTTIRLPFGIKIPIKQCVKPE</sequence>
<dbReference type="GO" id="GO:0007586">
    <property type="term" value="P:digestion"/>
    <property type="evidence" value="ECO:0007669"/>
    <property type="project" value="InterPro"/>
</dbReference>
<dbReference type="GO" id="GO:0005576">
    <property type="term" value="C:extracellular region"/>
    <property type="evidence" value="ECO:0007669"/>
    <property type="project" value="InterPro"/>
</dbReference>
<evidence type="ECO:0000313" key="2">
    <source>
        <dbReference type="EMBL" id="RMX53282.1"/>
    </source>
</evidence>
<dbReference type="OrthoDB" id="5968381at2759"/>
<keyword evidence="3" id="KW-1185">Reference proteome</keyword>